<dbReference type="AlphaFoldDB" id="A0A318HHL1"/>
<reference evidence="6 7" key="2">
    <citation type="submission" date="2018-06" db="EMBL/GenBank/DDBJ databases">
        <title>Sequencing of bacterial isolates from soil warming experiment in Harvard Forest, Massachusetts, USA.</title>
        <authorList>
            <person name="Deangelis K.PhD."/>
        </authorList>
    </citation>
    <scope>NUCLEOTIDE SEQUENCE [LARGE SCALE GENOMIC DNA]</scope>
    <source>
        <strain evidence="6 7">GAS496</strain>
    </source>
</reference>
<evidence type="ECO:0000256" key="1">
    <source>
        <dbReference type="ARBA" id="ARBA00010333"/>
    </source>
</evidence>
<dbReference type="SUPFAM" id="SSF53850">
    <property type="entry name" value="Periplasmic binding protein-like II"/>
    <property type="match status" value="1"/>
</dbReference>
<evidence type="ECO:0000256" key="4">
    <source>
        <dbReference type="SAM" id="SignalP"/>
    </source>
</evidence>
<dbReference type="PANTHER" id="PTHR30085">
    <property type="entry name" value="AMINO ACID ABC TRANSPORTER PERMEASE"/>
    <property type="match status" value="1"/>
</dbReference>
<dbReference type="OrthoDB" id="9807888at2"/>
<reference evidence="7" key="1">
    <citation type="submission" date="2018-05" db="EMBL/GenBank/DDBJ databases">
        <authorList>
            <person name="Deangelis K."/>
            <person name="Huntemann M."/>
            <person name="Clum A."/>
            <person name="Pillay M."/>
            <person name="Palaniappan K."/>
            <person name="Varghese N."/>
            <person name="Mikhailova N."/>
            <person name="Stamatis D."/>
            <person name="Reddy T."/>
            <person name="Daum C."/>
            <person name="Shapiro N."/>
            <person name="Ivanova N."/>
            <person name="Kyrpides N."/>
            <person name="Woyke T."/>
        </authorList>
    </citation>
    <scope>NUCLEOTIDE SEQUENCE [LARGE SCALE GENOMIC DNA]</scope>
    <source>
        <strain evidence="7">GAS496</strain>
    </source>
</reference>
<dbReference type="SMART" id="SM00062">
    <property type="entry name" value="PBPb"/>
    <property type="match status" value="1"/>
</dbReference>
<dbReference type="Pfam" id="PF00497">
    <property type="entry name" value="SBP_bac_3"/>
    <property type="match status" value="1"/>
</dbReference>
<evidence type="ECO:0000256" key="2">
    <source>
        <dbReference type="ARBA" id="ARBA00022448"/>
    </source>
</evidence>
<dbReference type="Proteomes" id="UP000247781">
    <property type="component" value="Unassembled WGS sequence"/>
</dbReference>
<dbReference type="PROSITE" id="PS51257">
    <property type="entry name" value="PROKAR_LIPOPROTEIN"/>
    <property type="match status" value="1"/>
</dbReference>
<dbReference type="PANTHER" id="PTHR30085:SF6">
    <property type="entry name" value="ABC TRANSPORTER GLUTAMINE-BINDING PROTEIN GLNH"/>
    <property type="match status" value="1"/>
</dbReference>
<comment type="caution">
    <text evidence="6">The sequence shown here is derived from an EMBL/GenBank/DDBJ whole genome shotgun (WGS) entry which is preliminary data.</text>
</comment>
<dbReference type="InterPro" id="IPR001638">
    <property type="entry name" value="Solute-binding_3/MltF_N"/>
</dbReference>
<evidence type="ECO:0000313" key="6">
    <source>
        <dbReference type="EMBL" id="PXX06331.1"/>
    </source>
</evidence>
<dbReference type="CDD" id="cd13690">
    <property type="entry name" value="PBP2_GluB"/>
    <property type="match status" value="1"/>
</dbReference>
<evidence type="ECO:0000313" key="7">
    <source>
        <dbReference type="Proteomes" id="UP000247781"/>
    </source>
</evidence>
<dbReference type="GO" id="GO:0006865">
    <property type="term" value="P:amino acid transport"/>
    <property type="evidence" value="ECO:0007669"/>
    <property type="project" value="TreeGrafter"/>
</dbReference>
<dbReference type="Gene3D" id="3.40.190.10">
    <property type="entry name" value="Periplasmic binding protein-like II"/>
    <property type="match status" value="2"/>
</dbReference>
<dbReference type="GO" id="GO:0005576">
    <property type="term" value="C:extracellular region"/>
    <property type="evidence" value="ECO:0007669"/>
    <property type="project" value="TreeGrafter"/>
</dbReference>
<sequence>MKARIVLALIAVALATAGCGSPSTSPPPVAVAPVDAKPSGAREITTMPVPGNAKCVDPEASLRPDPLPAPGAMPPGSTMATIHGRGQLIVGVDQDSFPFGFRDSTTGQLEGFDIDLAREIARAIFGPGKAANGAVDPDHIELKVINPTQRESVLQSGEVDLVVRTYSITCEREDKVAFSATYFYANQKILVMKGSGIDSAAALSGKRVCSAFGTTSLSRLFALDPRPTLFGAATWTDCLVMLQQGQVDAISTDDAVLAGLRKQDQENLEIVGDSMGIEPYGVGVMLQNKDLARFVNGVLARMRADGTWERLYDHWLTDLGPSPGPPAPRYKDGP</sequence>
<proteinExistence type="inferred from homology"/>
<keyword evidence="2" id="KW-0813">Transport</keyword>
<feature type="chain" id="PRO_5039122719" evidence="4">
    <location>
        <begin position="18"/>
        <end position="334"/>
    </location>
</feature>
<name>A0A318HHL1_9MYCO</name>
<organism evidence="6 7">
    <name type="scientific">Mycolicibacterium moriokaense</name>
    <dbReference type="NCBI Taxonomy" id="39691"/>
    <lineage>
        <taxon>Bacteria</taxon>
        <taxon>Bacillati</taxon>
        <taxon>Actinomycetota</taxon>
        <taxon>Actinomycetes</taxon>
        <taxon>Mycobacteriales</taxon>
        <taxon>Mycobacteriaceae</taxon>
        <taxon>Mycolicibacterium</taxon>
    </lineage>
</organism>
<accession>A0A318HHL1</accession>
<feature type="signal peptide" evidence="4">
    <location>
        <begin position="1"/>
        <end position="17"/>
    </location>
</feature>
<comment type="similarity">
    <text evidence="1">Belongs to the bacterial solute-binding protein 3 family.</text>
</comment>
<dbReference type="InterPro" id="IPR051455">
    <property type="entry name" value="Bact_solute-bind_prot3"/>
</dbReference>
<evidence type="ECO:0000259" key="5">
    <source>
        <dbReference type="SMART" id="SM00062"/>
    </source>
</evidence>
<dbReference type="EMBL" id="QJJU01000014">
    <property type="protein sequence ID" value="PXX06331.1"/>
    <property type="molecule type" value="Genomic_DNA"/>
</dbReference>
<feature type="domain" description="Solute-binding protein family 3/N-terminal" evidence="5">
    <location>
        <begin position="87"/>
        <end position="319"/>
    </location>
</feature>
<keyword evidence="3 4" id="KW-0732">Signal</keyword>
<dbReference type="GO" id="GO:0030288">
    <property type="term" value="C:outer membrane-bounded periplasmic space"/>
    <property type="evidence" value="ECO:0007669"/>
    <property type="project" value="TreeGrafter"/>
</dbReference>
<gene>
    <name evidence="6" type="ORF">C8E89_114104</name>
</gene>
<evidence type="ECO:0000256" key="3">
    <source>
        <dbReference type="ARBA" id="ARBA00022729"/>
    </source>
</evidence>
<dbReference type="RefSeq" id="WP_110317942.1">
    <property type="nucleotide sequence ID" value="NZ_QJJU01000014.1"/>
</dbReference>
<keyword evidence="7" id="KW-1185">Reference proteome</keyword>
<protein>
    <submittedName>
        <fullName evidence="6">Amino acid ABC transporter substrate-binding protein (PAAT family)</fullName>
    </submittedName>
</protein>